<dbReference type="CDD" id="cd01948">
    <property type="entry name" value="EAL"/>
    <property type="match status" value="1"/>
</dbReference>
<dbReference type="RefSeq" id="WP_177169933.1">
    <property type="nucleotide sequence ID" value="NZ_FOAA01000012.1"/>
</dbReference>
<evidence type="ECO:0000256" key="2">
    <source>
        <dbReference type="ARBA" id="ARBA00022636"/>
    </source>
</evidence>
<dbReference type="FunFam" id="3.20.20.450:FF:000001">
    <property type="entry name" value="Cyclic di-GMP phosphodiesterase yahA"/>
    <property type="match status" value="1"/>
</dbReference>
<dbReference type="CDD" id="cd01949">
    <property type="entry name" value="GGDEF"/>
    <property type="match status" value="1"/>
</dbReference>
<evidence type="ECO:0000313" key="6">
    <source>
        <dbReference type="EMBL" id="SEL26710.1"/>
    </source>
</evidence>
<dbReference type="Pfam" id="PF00563">
    <property type="entry name" value="EAL"/>
    <property type="match status" value="1"/>
</dbReference>
<dbReference type="SUPFAM" id="SSF55073">
    <property type="entry name" value="Nucleotide cyclase"/>
    <property type="match status" value="1"/>
</dbReference>
<gene>
    <name evidence="6" type="ORF">SAMN05444515_11292</name>
</gene>
<keyword evidence="2" id="KW-0973">c-di-GMP</keyword>
<dbReference type="GO" id="GO:0071111">
    <property type="term" value="F:cyclic-guanylate-specific phosphodiesterase activity"/>
    <property type="evidence" value="ECO:0007669"/>
    <property type="project" value="UniProtKB-EC"/>
</dbReference>
<dbReference type="SUPFAM" id="SSF141868">
    <property type="entry name" value="EAL domain-like"/>
    <property type="match status" value="1"/>
</dbReference>
<name>A0A1H7NT11_9GAMM</name>
<dbReference type="SMART" id="SM00052">
    <property type="entry name" value="EAL"/>
    <property type="match status" value="1"/>
</dbReference>
<sequence>MDRLGLRITLAIAIPVVAFLIMAGIALGERERLGREMAATGEMAALATEGKALVHALQDERAGSVGYLSGLDNEFWYILEEARDATDELIQPFRERWQELAGADEGLPPHALLDRLDEDLRGLMHVRELVNRQALHPLEVLPDYDRLIQRLILMVSHTPQTPADARLSALFSAYRPLLLLKEHAARERALGNAWLGASPPDRRVFHGFLSSVAIQELQRQQFMSLAPPDHRDALLALESQPAHQELLAARAAIINHGSAGTPEHLNMMRWYAITRERVDQLRQMERDLAAEVGVAAERAEQEVHREFMFLLGIALVLLLLTVVLSVTIARGLIKRHRERLQALERMAYLARHDTLTGLPNRSYFNELLEAWLETARPGGHSLALYLMDLEGFSEINRIWGESVADQVLVQVTERMREVLHPDALLARIYGDQFSVVIGPAGSGTKVPLDGDGEAWLPRLLACLDEPFQVGRRRIELRGNIGWVTCPPFPRHASELLSNAGFAVEYAKSSPRRRYRRFESKMLEQHAALVEMDRDLEKALEQHEFQVHYQPKLDLETGRVVSLEALLRWDHPQRGMVPPDEFIPRAEANGTIIEIGDYVLREACQQAQTWRQSLAPDLTVGVNLATLQLYQADIVERVRQILAESGLPPEALELELTETGLMEDMDAATEVLQRLRGLGISLSVDDFGTGYSSLAYLRRFPLQGLKLDKRFVSDLESSDEARMIATAVLRLARSLSLRSVAEGVETEAQAVWLRTRGCQLGQGYLYAPAMPPDAFVLWLEQGVSRRAGQGGGGV</sequence>
<evidence type="ECO:0000313" key="7">
    <source>
        <dbReference type="Proteomes" id="UP000199256"/>
    </source>
</evidence>
<dbReference type="PROSITE" id="PS50887">
    <property type="entry name" value="GGDEF"/>
    <property type="match status" value="1"/>
</dbReference>
<dbReference type="InterPro" id="IPR029787">
    <property type="entry name" value="Nucleotide_cyclase"/>
</dbReference>
<dbReference type="Pfam" id="PF08376">
    <property type="entry name" value="NIT"/>
    <property type="match status" value="1"/>
</dbReference>
<accession>A0A1H7NT11</accession>
<keyword evidence="3" id="KW-1133">Transmembrane helix</keyword>
<evidence type="ECO:0000259" key="4">
    <source>
        <dbReference type="PROSITE" id="PS50883"/>
    </source>
</evidence>
<dbReference type="InterPro" id="IPR035919">
    <property type="entry name" value="EAL_sf"/>
</dbReference>
<dbReference type="Gene3D" id="3.30.70.270">
    <property type="match status" value="1"/>
</dbReference>
<feature type="transmembrane region" description="Helical" evidence="3">
    <location>
        <begin position="307"/>
        <end position="333"/>
    </location>
</feature>
<keyword evidence="3" id="KW-0472">Membrane</keyword>
<feature type="domain" description="EAL" evidence="4">
    <location>
        <begin position="528"/>
        <end position="782"/>
    </location>
</feature>
<feature type="domain" description="GGDEF" evidence="5">
    <location>
        <begin position="380"/>
        <end position="519"/>
    </location>
</feature>
<dbReference type="AlphaFoldDB" id="A0A1H7NT11"/>
<evidence type="ECO:0000256" key="1">
    <source>
        <dbReference type="ARBA" id="ARBA00012282"/>
    </source>
</evidence>
<dbReference type="Pfam" id="PF00990">
    <property type="entry name" value="GGDEF"/>
    <property type="match status" value="1"/>
</dbReference>
<dbReference type="PANTHER" id="PTHR44757">
    <property type="entry name" value="DIGUANYLATE CYCLASE DGCP"/>
    <property type="match status" value="1"/>
</dbReference>
<dbReference type="InterPro" id="IPR013587">
    <property type="entry name" value="Nitrate/nitrite_sensing"/>
</dbReference>
<dbReference type="STRING" id="1396821.SAMN05444515_11292"/>
<dbReference type="PROSITE" id="PS50883">
    <property type="entry name" value="EAL"/>
    <property type="match status" value="1"/>
</dbReference>
<proteinExistence type="predicted"/>
<dbReference type="PANTHER" id="PTHR44757:SF2">
    <property type="entry name" value="BIOFILM ARCHITECTURE MAINTENANCE PROTEIN MBAA"/>
    <property type="match status" value="1"/>
</dbReference>
<dbReference type="NCBIfam" id="TIGR00254">
    <property type="entry name" value="GGDEF"/>
    <property type="match status" value="1"/>
</dbReference>
<feature type="transmembrane region" description="Helical" evidence="3">
    <location>
        <begin position="6"/>
        <end position="27"/>
    </location>
</feature>
<dbReference type="InterPro" id="IPR043128">
    <property type="entry name" value="Rev_trsase/Diguanyl_cyclase"/>
</dbReference>
<evidence type="ECO:0000259" key="5">
    <source>
        <dbReference type="PROSITE" id="PS50887"/>
    </source>
</evidence>
<dbReference type="Proteomes" id="UP000199256">
    <property type="component" value="Unassembled WGS sequence"/>
</dbReference>
<keyword evidence="3" id="KW-0812">Transmembrane</keyword>
<dbReference type="InterPro" id="IPR052155">
    <property type="entry name" value="Biofilm_reg_signaling"/>
</dbReference>
<keyword evidence="7" id="KW-1185">Reference proteome</keyword>
<protein>
    <recommendedName>
        <fullName evidence="1">cyclic-guanylate-specific phosphodiesterase</fullName>
        <ecNumber evidence="1">3.1.4.52</ecNumber>
    </recommendedName>
</protein>
<evidence type="ECO:0000256" key="3">
    <source>
        <dbReference type="SAM" id="Phobius"/>
    </source>
</evidence>
<dbReference type="EMBL" id="FOAA01000012">
    <property type="protein sequence ID" value="SEL26710.1"/>
    <property type="molecule type" value="Genomic_DNA"/>
</dbReference>
<dbReference type="InterPro" id="IPR001633">
    <property type="entry name" value="EAL_dom"/>
</dbReference>
<dbReference type="Gene3D" id="3.20.20.450">
    <property type="entry name" value="EAL domain"/>
    <property type="match status" value="1"/>
</dbReference>
<organism evidence="6 7">
    <name type="scientific">Ectothiorhodospira marina</name>
    <dbReference type="NCBI Taxonomy" id="1396821"/>
    <lineage>
        <taxon>Bacteria</taxon>
        <taxon>Pseudomonadati</taxon>
        <taxon>Pseudomonadota</taxon>
        <taxon>Gammaproteobacteria</taxon>
        <taxon>Chromatiales</taxon>
        <taxon>Ectothiorhodospiraceae</taxon>
        <taxon>Ectothiorhodospira</taxon>
    </lineage>
</organism>
<reference evidence="7" key="1">
    <citation type="submission" date="2016-10" db="EMBL/GenBank/DDBJ databases">
        <authorList>
            <person name="Varghese N."/>
            <person name="Submissions S."/>
        </authorList>
    </citation>
    <scope>NUCLEOTIDE SEQUENCE [LARGE SCALE GENOMIC DNA]</scope>
    <source>
        <strain evidence="7">DSM 241</strain>
    </source>
</reference>
<dbReference type="EC" id="3.1.4.52" evidence="1"/>
<dbReference type="SMART" id="SM00267">
    <property type="entry name" value="GGDEF"/>
    <property type="match status" value="1"/>
</dbReference>
<dbReference type="InterPro" id="IPR000160">
    <property type="entry name" value="GGDEF_dom"/>
</dbReference>